<dbReference type="Proteomes" id="UP000235145">
    <property type="component" value="Unassembled WGS sequence"/>
</dbReference>
<keyword evidence="1" id="KW-0472">Membrane</keyword>
<evidence type="ECO:0000256" key="1">
    <source>
        <dbReference type="SAM" id="Phobius"/>
    </source>
</evidence>
<sequence>MQNYIIIISFNLQLLFLSGLQLSVNFWGDFAYKMQGFLDNNPYNLRIIVIIQFAKLSVNLWGDRKLYLPLGRHTRQLLGENIRELTHYWDLIDRPRSLCIYSRIHDISHKPTTAPL</sequence>
<evidence type="ECO:0000313" key="2">
    <source>
        <dbReference type="EMBL" id="KAJ0223876.1"/>
    </source>
</evidence>
<name>A0A9R1WEK0_LACSA</name>
<reference evidence="2 3" key="1">
    <citation type="journal article" date="2017" name="Nat. Commun.">
        <title>Genome assembly with in vitro proximity ligation data and whole-genome triplication in lettuce.</title>
        <authorList>
            <person name="Reyes-Chin-Wo S."/>
            <person name="Wang Z."/>
            <person name="Yang X."/>
            <person name="Kozik A."/>
            <person name="Arikit S."/>
            <person name="Song C."/>
            <person name="Xia L."/>
            <person name="Froenicke L."/>
            <person name="Lavelle D.O."/>
            <person name="Truco M.J."/>
            <person name="Xia R."/>
            <person name="Zhu S."/>
            <person name="Xu C."/>
            <person name="Xu H."/>
            <person name="Xu X."/>
            <person name="Cox K."/>
            <person name="Korf I."/>
            <person name="Meyers B.C."/>
            <person name="Michelmore R.W."/>
        </authorList>
    </citation>
    <scope>NUCLEOTIDE SEQUENCE [LARGE SCALE GENOMIC DNA]</scope>
    <source>
        <strain evidence="3">cv. Salinas</strain>
        <tissue evidence="2">Seedlings</tissue>
    </source>
</reference>
<evidence type="ECO:0000313" key="3">
    <source>
        <dbReference type="Proteomes" id="UP000235145"/>
    </source>
</evidence>
<keyword evidence="3" id="KW-1185">Reference proteome</keyword>
<keyword evidence="1" id="KW-1133">Transmembrane helix</keyword>
<comment type="caution">
    <text evidence="2">The sequence shown here is derived from an EMBL/GenBank/DDBJ whole genome shotgun (WGS) entry which is preliminary data.</text>
</comment>
<gene>
    <name evidence="2" type="ORF">LSAT_V11C200053820</name>
</gene>
<dbReference type="AlphaFoldDB" id="A0A9R1WEK0"/>
<dbReference type="EMBL" id="NBSK02000002">
    <property type="protein sequence ID" value="KAJ0223876.1"/>
    <property type="molecule type" value="Genomic_DNA"/>
</dbReference>
<keyword evidence="1" id="KW-0812">Transmembrane</keyword>
<proteinExistence type="predicted"/>
<accession>A0A9R1WEK0</accession>
<feature type="transmembrane region" description="Helical" evidence="1">
    <location>
        <begin position="5"/>
        <end position="23"/>
    </location>
</feature>
<protein>
    <submittedName>
        <fullName evidence="2">Uncharacterized protein</fullName>
    </submittedName>
</protein>
<organism evidence="2 3">
    <name type="scientific">Lactuca sativa</name>
    <name type="common">Garden lettuce</name>
    <dbReference type="NCBI Taxonomy" id="4236"/>
    <lineage>
        <taxon>Eukaryota</taxon>
        <taxon>Viridiplantae</taxon>
        <taxon>Streptophyta</taxon>
        <taxon>Embryophyta</taxon>
        <taxon>Tracheophyta</taxon>
        <taxon>Spermatophyta</taxon>
        <taxon>Magnoliopsida</taxon>
        <taxon>eudicotyledons</taxon>
        <taxon>Gunneridae</taxon>
        <taxon>Pentapetalae</taxon>
        <taxon>asterids</taxon>
        <taxon>campanulids</taxon>
        <taxon>Asterales</taxon>
        <taxon>Asteraceae</taxon>
        <taxon>Cichorioideae</taxon>
        <taxon>Cichorieae</taxon>
        <taxon>Lactucinae</taxon>
        <taxon>Lactuca</taxon>
    </lineage>
</organism>